<sequence>MLVILDENDKLNTPDDYDCIVRAEIPDKHDEPMLYEAVIPRMIHRPCGEMNVNVPCMKNGLARKIILNDLRLAPCTIRGSDYYPIYRHHDDGRSIALDHNCDVVVDNGWVVPYNPWLLLKYD</sequence>
<dbReference type="EMBL" id="JACGWN010000011">
    <property type="protein sequence ID" value="KAL0421128.1"/>
    <property type="molecule type" value="Genomic_DNA"/>
</dbReference>
<accession>A0AAW2UWV7</accession>
<dbReference type="AlphaFoldDB" id="A0AAW2UWV7"/>
<name>A0AAW2UWV7_9LAMI</name>
<evidence type="ECO:0000313" key="1">
    <source>
        <dbReference type="EMBL" id="KAL0421128.1"/>
    </source>
</evidence>
<protein>
    <submittedName>
        <fullName evidence="1">Uncharacterized protein</fullName>
    </submittedName>
</protein>
<proteinExistence type="predicted"/>
<reference evidence="1" key="2">
    <citation type="journal article" date="2024" name="Plant">
        <title>Genomic evolution and insights into agronomic trait innovations of Sesamum species.</title>
        <authorList>
            <person name="Miao H."/>
            <person name="Wang L."/>
            <person name="Qu L."/>
            <person name="Liu H."/>
            <person name="Sun Y."/>
            <person name="Le M."/>
            <person name="Wang Q."/>
            <person name="Wei S."/>
            <person name="Zheng Y."/>
            <person name="Lin W."/>
            <person name="Duan Y."/>
            <person name="Cao H."/>
            <person name="Xiong S."/>
            <person name="Wang X."/>
            <person name="Wei L."/>
            <person name="Li C."/>
            <person name="Ma Q."/>
            <person name="Ju M."/>
            <person name="Zhao R."/>
            <person name="Li G."/>
            <person name="Mu C."/>
            <person name="Tian Q."/>
            <person name="Mei H."/>
            <person name="Zhang T."/>
            <person name="Gao T."/>
            <person name="Zhang H."/>
        </authorList>
    </citation>
    <scope>NUCLEOTIDE SEQUENCE</scope>
    <source>
        <strain evidence="1">KEN1</strain>
    </source>
</reference>
<gene>
    <name evidence="1" type="ORF">Slati_3135700</name>
</gene>
<comment type="caution">
    <text evidence="1">The sequence shown here is derived from an EMBL/GenBank/DDBJ whole genome shotgun (WGS) entry which is preliminary data.</text>
</comment>
<reference evidence="1" key="1">
    <citation type="submission" date="2020-06" db="EMBL/GenBank/DDBJ databases">
        <authorList>
            <person name="Li T."/>
            <person name="Hu X."/>
            <person name="Zhang T."/>
            <person name="Song X."/>
            <person name="Zhang H."/>
            <person name="Dai N."/>
            <person name="Sheng W."/>
            <person name="Hou X."/>
            <person name="Wei L."/>
        </authorList>
    </citation>
    <scope>NUCLEOTIDE SEQUENCE</scope>
    <source>
        <strain evidence="1">KEN1</strain>
        <tissue evidence="1">Leaf</tissue>
    </source>
</reference>
<organism evidence="1">
    <name type="scientific">Sesamum latifolium</name>
    <dbReference type="NCBI Taxonomy" id="2727402"/>
    <lineage>
        <taxon>Eukaryota</taxon>
        <taxon>Viridiplantae</taxon>
        <taxon>Streptophyta</taxon>
        <taxon>Embryophyta</taxon>
        <taxon>Tracheophyta</taxon>
        <taxon>Spermatophyta</taxon>
        <taxon>Magnoliopsida</taxon>
        <taxon>eudicotyledons</taxon>
        <taxon>Gunneridae</taxon>
        <taxon>Pentapetalae</taxon>
        <taxon>asterids</taxon>
        <taxon>lamiids</taxon>
        <taxon>Lamiales</taxon>
        <taxon>Pedaliaceae</taxon>
        <taxon>Sesamum</taxon>
    </lineage>
</organism>